<evidence type="ECO:0000256" key="1">
    <source>
        <dbReference type="ARBA" id="ARBA00006484"/>
    </source>
</evidence>
<dbReference type="InterPro" id="IPR036291">
    <property type="entry name" value="NAD(P)-bd_dom_sf"/>
</dbReference>
<keyword evidence="6" id="KW-1185">Reference proteome</keyword>
<dbReference type="SUPFAM" id="SSF51735">
    <property type="entry name" value="NAD(P)-binding Rossmann-fold domains"/>
    <property type="match status" value="1"/>
</dbReference>
<dbReference type="Gene3D" id="3.40.50.720">
    <property type="entry name" value="NAD(P)-binding Rossmann-like Domain"/>
    <property type="match status" value="1"/>
</dbReference>
<organism evidence="5 6">
    <name type="scientific">Corynebacterium provencense</name>
    <dbReference type="NCBI Taxonomy" id="1737425"/>
    <lineage>
        <taxon>Bacteria</taxon>
        <taxon>Bacillati</taxon>
        <taxon>Actinomycetota</taxon>
        <taxon>Actinomycetes</taxon>
        <taxon>Mycobacteriales</taxon>
        <taxon>Corynebacteriaceae</taxon>
        <taxon>Corynebacterium</taxon>
    </lineage>
</organism>
<evidence type="ECO:0000259" key="4">
    <source>
        <dbReference type="SMART" id="SM00822"/>
    </source>
</evidence>
<dbReference type="Proteomes" id="UP000247696">
    <property type="component" value="Chromosome"/>
</dbReference>
<dbReference type="PRINTS" id="PR00080">
    <property type="entry name" value="SDRFAMILY"/>
</dbReference>
<sequence length="309" mass="32148">MAEPSRTTGHLTRLFTTLRSPFRGLTTPSLPTAVPGDIALVTGATSGIGRATAQTLVGLGFRVIGTSRNPASLRSTADTPDGVTLVPLDLGDPESVAALPGELARVGAGPGQDPVTVLVNNAGESQSGPLEELPGDALDRLFRINVTGQVGVTQHLLPAMREQGRGRIVFVGSMLGSFPLAHRGSYGASKAAVKAFAFSARRELRPFGIGVSVMEPGAIDTGISQRRTVYIDRTGPYAAEFDTMLNRLDANERNGVPAGKVAAVIAEAATTDRPRALYATGSGAAVAYPASRLLPRDVLHGLVARRHGI</sequence>
<dbReference type="GO" id="GO:0016020">
    <property type="term" value="C:membrane"/>
    <property type="evidence" value="ECO:0007669"/>
    <property type="project" value="TreeGrafter"/>
</dbReference>
<dbReference type="OrthoDB" id="5242868at2"/>
<evidence type="ECO:0000313" key="6">
    <source>
        <dbReference type="Proteomes" id="UP000247696"/>
    </source>
</evidence>
<dbReference type="InterPro" id="IPR057326">
    <property type="entry name" value="KR_dom"/>
</dbReference>
<dbReference type="Pfam" id="PF00106">
    <property type="entry name" value="adh_short"/>
    <property type="match status" value="1"/>
</dbReference>
<proteinExistence type="inferred from homology"/>
<evidence type="ECO:0000313" key="5">
    <source>
        <dbReference type="EMBL" id="AWT27109.1"/>
    </source>
</evidence>
<dbReference type="CDD" id="cd05374">
    <property type="entry name" value="17beta-HSD-like_SDR_c"/>
    <property type="match status" value="1"/>
</dbReference>
<evidence type="ECO:0000256" key="2">
    <source>
        <dbReference type="ARBA" id="ARBA00023002"/>
    </source>
</evidence>
<dbReference type="AlphaFoldDB" id="A0A2Z3YS18"/>
<dbReference type="EC" id="1.1.1.100" evidence="5"/>
<name>A0A2Z3YS18_9CORY</name>
<dbReference type="RefSeq" id="WP_110482146.1">
    <property type="nucleotide sequence ID" value="NZ_CP024988.1"/>
</dbReference>
<dbReference type="PROSITE" id="PS00061">
    <property type="entry name" value="ADH_SHORT"/>
    <property type="match status" value="1"/>
</dbReference>
<dbReference type="InterPro" id="IPR002347">
    <property type="entry name" value="SDR_fam"/>
</dbReference>
<dbReference type="STRING" id="1737425.GCA_900049755_01511"/>
<dbReference type="SMART" id="SM00822">
    <property type="entry name" value="PKS_KR"/>
    <property type="match status" value="1"/>
</dbReference>
<protein>
    <submittedName>
        <fullName evidence="5">3-oxoacyl-[acyl-carrier-protein] reductase FabG</fullName>
        <ecNumber evidence="5">1.1.1.100</ecNumber>
    </submittedName>
</protein>
<accession>A0A2Z3YS18</accession>
<dbReference type="PANTHER" id="PTHR44196:SF1">
    <property type="entry name" value="DEHYDROGENASE_REDUCTASE SDR FAMILY MEMBER 7B"/>
    <property type="match status" value="1"/>
</dbReference>
<gene>
    <name evidence="5" type="primary">fabG_7</name>
    <name evidence="5" type="ORF">Csp1_23590</name>
</gene>
<dbReference type="PRINTS" id="PR00081">
    <property type="entry name" value="GDHRDH"/>
</dbReference>
<dbReference type="PANTHER" id="PTHR44196">
    <property type="entry name" value="DEHYDROGENASE/REDUCTASE SDR FAMILY MEMBER 7B"/>
    <property type="match status" value="1"/>
</dbReference>
<dbReference type="EMBL" id="CP024988">
    <property type="protein sequence ID" value="AWT27109.1"/>
    <property type="molecule type" value="Genomic_DNA"/>
</dbReference>
<dbReference type="InterPro" id="IPR020904">
    <property type="entry name" value="Sc_DH/Rdtase_CS"/>
</dbReference>
<comment type="similarity">
    <text evidence="1 3">Belongs to the short-chain dehydrogenases/reductases (SDR) family.</text>
</comment>
<reference evidence="6" key="1">
    <citation type="submission" date="2017-11" db="EMBL/GenBank/DDBJ databases">
        <title>Otitis media/interna in a cat caused by the recently described species Corynebacterium provencense.</title>
        <authorList>
            <person name="Kittl S."/>
            <person name="Brodard I."/>
            <person name="Rychener L."/>
            <person name="Jores J."/>
            <person name="Roosje P."/>
            <person name="Gobeli Brawand S."/>
        </authorList>
    </citation>
    <scope>NUCLEOTIDE SEQUENCE [LARGE SCALE GENOMIC DNA]</scope>
    <source>
        <strain evidence="6">17KM38</strain>
    </source>
</reference>
<keyword evidence="2 5" id="KW-0560">Oxidoreductase</keyword>
<dbReference type="KEGG" id="cpre:Csp1_23590"/>
<feature type="domain" description="Ketoreductase" evidence="4">
    <location>
        <begin position="37"/>
        <end position="222"/>
    </location>
</feature>
<evidence type="ECO:0000256" key="3">
    <source>
        <dbReference type="RuleBase" id="RU000363"/>
    </source>
</evidence>
<dbReference type="GO" id="GO:0004316">
    <property type="term" value="F:3-oxoacyl-[acyl-carrier-protein] reductase (NADPH) activity"/>
    <property type="evidence" value="ECO:0007669"/>
    <property type="project" value="UniProtKB-EC"/>
</dbReference>